<dbReference type="OrthoDB" id="5290098at2"/>
<dbReference type="PANTHER" id="PTHR46394:SF1">
    <property type="entry name" value="PNPLA DOMAIN-CONTAINING PROTEIN"/>
    <property type="match status" value="1"/>
</dbReference>
<proteinExistence type="predicted"/>
<dbReference type="PANTHER" id="PTHR46394">
    <property type="entry name" value="ANNEXIN"/>
    <property type="match status" value="1"/>
</dbReference>
<evidence type="ECO:0000313" key="5">
    <source>
        <dbReference type="EMBL" id="SPL70692.1"/>
    </source>
</evidence>
<evidence type="ECO:0000256" key="3">
    <source>
        <dbReference type="SAM" id="Phobius"/>
    </source>
</evidence>
<feature type="domain" description="PNPLA" evidence="4">
    <location>
        <begin position="51"/>
        <end position="316"/>
    </location>
</feature>
<keyword evidence="3" id="KW-1133">Transmembrane helix</keyword>
<dbReference type="GO" id="GO:0016042">
    <property type="term" value="P:lipid catabolic process"/>
    <property type="evidence" value="ECO:0007669"/>
    <property type="project" value="UniProtKB-UniRule"/>
</dbReference>
<dbReference type="Proteomes" id="UP000245974">
    <property type="component" value="Unassembled WGS sequence"/>
</dbReference>
<feature type="short sequence motif" description="GXGXXG" evidence="2">
    <location>
        <begin position="55"/>
        <end position="60"/>
    </location>
</feature>
<dbReference type="InterPro" id="IPR002641">
    <property type="entry name" value="PNPLA_dom"/>
</dbReference>
<evidence type="ECO:0000313" key="6">
    <source>
        <dbReference type="Proteomes" id="UP000245974"/>
    </source>
</evidence>
<feature type="transmembrane region" description="Helical" evidence="3">
    <location>
        <begin position="77"/>
        <end position="98"/>
    </location>
</feature>
<dbReference type="Gene3D" id="3.40.1090.10">
    <property type="entry name" value="Cytosolic phospholipase A2 catalytic domain"/>
    <property type="match status" value="1"/>
</dbReference>
<feature type="short sequence motif" description="GXSXG" evidence="2">
    <location>
        <begin position="82"/>
        <end position="86"/>
    </location>
</feature>
<dbReference type="GO" id="GO:0016787">
    <property type="term" value="F:hydrolase activity"/>
    <property type="evidence" value="ECO:0007669"/>
    <property type="project" value="UniProtKB-UniRule"/>
</dbReference>
<dbReference type="RefSeq" id="WP_121974151.1">
    <property type="nucleotide sequence ID" value="NZ_OOGT01000075.1"/>
</dbReference>
<keyword evidence="3" id="KW-0812">Transmembrane</keyword>
<keyword evidence="3" id="KW-0472">Membrane</keyword>
<name>A0A2U3MZ28_9GAMM</name>
<feature type="transmembrane region" description="Helical" evidence="3">
    <location>
        <begin position="51"/>
        <end position="70"/>
    </location>
</feature>
<protein>
    <submittedName>
        <fullName evidence="5">Patatin-like phospholipase</fullName>
    </submittedName>
</protein>
<dbReference type="EMBL" id="OOGT01000075">
    <property type="protein sequence ID" value="SPL70692.1"/>
    <property type="molecule type" value="Genomic_DNA"/>
</dbReference>
<dbReference type="InterPro" id="IPR052580">
    <property type="entry name" value="Lipid_Hydrolase"/>
</dbReference>
<sequence length="490" mass="55774">MSLIELIKSNVMIHGKPENPNSGYIQMIKQKITETPISDIVDDQQHQYVDLVLEGGGVLGIALIGYTYVLEQAGIRFLNIAGTSAGAINAMLLASVGYSHELRSEQLLKIFEQMELETFVDGGFLVKKFVQEFQNNKAHLVTMIPKAAALYLQGKFNKNTLGLNPGDAFEQWLGQTLDEHQVSNTEQLLAKLKNRPLKIRDIAEREDQEFDHYRIQHEFKKNKLAIIATEVKTESKIIFPKMGYLFWDNPMNTHPKKYVRASMSIPLFFEPCKIKNIPRDRQYYWETLTGFRGTPPEEACLVDGGVVSNFPIDVFHHHEFIPLCPTFGVKLGVDRTKTANLDNIISYLGALFDTARHTADYSFLLQNADYEKLIAYVDTSAKFSIKKDQAKSIFQSKRISSLKESESFSWLDFNMSDEKKVALFELGAKAAYEFIVGNVDHPGDSAETAAKTMLVEAFDWNAYKNIRKKLRITLSDREKIKMQRKEQCSL</sequence>
<dbReference type="Pfam" id="PF01734">
    <property type="entry name" value="Patatin"/>
    <property type="match status" value="1"/>
</dbReference>
<keyword evidence="2" id="KW-0378">Hydrolase</keyword>
<dbReference type="AlphaFoldDB" id="A0A2U3MZ28"/>
<evidence type="ECO:0000256" key="1">
    <source>
        <dbReference type="ARBA" id="ARBA00023098"/>
    </source>
</evidence>
<feature type="active site" description="Nucleophile" evidence="2">
    <location>
        <position position="84"/>
    </location>
</feature>
<keyword evidence="2" id="KW-0442">Lipid degradation</keyword>
<keyword evidence="6" id="KW-1185">Reference proteome</keyword>
<feature type="active site" description="Proton acceptor" evidence="2">
    <location>
        <position position="303"/>
    </location>
</feature>
<accession>A0A2U3MZ28</accession>
<dbReference type="SUPFAM" id="SSF52151">
    <property type="entry name" value="FabD/lysophospholipase-like"/>
    <property type="match status" value="1"/>
</dbReference>
<reference evidence="6" key="1">
    <citation type="submission" date="2018-03" db="EMBL/GenBank/DDBJ databases">
        <authorList>
            <person name="Blom J."/>
        </authorList>
    </citation>
    <scope>NUCLEOTIDE SEQUENCE [LARGE SCALE GENOMIC DNA]</scope>
    <source>
        <strain evidence="6">KPC-SM-21</strain>
    </source>
</reference>
<dbReference type="InterPro" id="IPR016035">
    <property type="entry name" value="Acyl_Trfase/lysoPLipase"/>
</dbReference>
<dbReference type="PROSITE" id="PS51635">
    <property type="entry name" value="PNPLA"/>
    <property type="match status" value="1"/>
</dbReference>
<feature type="short sequence motif" description="DGA/G" evidence="2">
    <location>
        <begin position="303"/>
        <end position="305"/>
    </location>
</feature>
<organism evidence="5 6">
    <name type="scientific">Acinetobacter stercoris</name>
    <dbReference type="NCBI Taxonomy" id="2126983"/>
    <lineage>
        <taxon>Bacteria</taxon>
        <taxon>Pseudomonadati</taxon>
        <taxon>Pseudomonadota</taxon>
        <taxon>Gammaproteobacteria</taxon>
        <taxon>Moraxellales</taxon>
        <taxon>Moraxellaceae</taxon>
        <taxon>Acinetobacter</taxon>
    </lineage>
</organism>
<keyword evidence="1 2" id="KW-0443">Lipid metabolism</keyword>
<gene>
    <name evidence="5" type="ORF">KPC_1870</name>
</gene>
<evidence type="ECO:0000256" key="2">
    <source>
        <dbReference type="PROSITE-ProRule" id="PRU01161"/>
    </source>
</evidence>
<dbReference type="InParanoid" id="A0A2U3MZ28"/>
<evidence type="ECO:0000259" key="4">
    <source>
        <dbReference type="PROSITE" id="PS51635"/>
    </source>
</evidence>